<evidence type="ECO:0000256" key="1">
    <source>
        <dbReference type="ARBA" id="ARBA00004123"/>
    </source>
</evidence>
<dbReference type="InterPro" id="IPR018122">
    <property type="entry name" value="TF_fork_head_CS_1"/>
</dbReference>
<name>A0ABQ9HUC6_9NEOP</name>
<comment type="caution">
    <text evidence="11">The sequence shown here is derived from an EMBL/GenBank/DDBJ whole genome shotgun (WGS) entry which is preliminary data.</text>
</comment>
<feature type="region of interest" description="Disordered" evidence="9">
    <location>
        <begin position="117"/>
        <end position="161"/>
    </location>
</feature>
<dbReference type="InterPro" id="IPR047404">
    <property type="entry name" value="FH_FOXN3"/>
</dbReference>
<dbReference type="InterPro" id="IPR001766">
    <property type="entry name" value="Fork_head_dom"/>
</dbReference>
<dbReference type="Proteomes" id="UP001159363">
    <property type="component" value="Chromosome 3"/>
</dbReference>
<organism evidence="11 12">
    <name type="scientific">Dryococelus australis</name>
    <dbReference type="NCBI Taxonomy" id="614101"/>
    <lineage>
        <taxon>Eukaryota</taxon>
        <taxon>Metazoa</taxon>
        <taxon>Ecdysozoa</taxon>
        <taxon>Arthropoda</taxon>
        <taxon>Hexapoda</taxon>
        <taxon>Insecta</taxon>
        <taxon>Pterygota</taxon>
        <taxon>Neoptera</taxon>
        <taxon>Polyneoptera</taxon>
        <taxon>Phasmatodea</taxon>
        <taxon>Verophasmatodea</taxon>
        <taxon>Anareolatae</taxon>
        <taxon>Phasmatidae</taxon>
        <taxon>Eurycanthinae</taxon>
        <taxon>Dryococelus</taxon>
    </lineage>
</organism>
<dbReference type="CDD" id="cd20059">
    <property type="entry name" value="FH_FOXN3"/>
    <property type="match status" value="1"/>
</dbReference>
<dbReference type="InterPro" id="IPR030456">
    <property type="entry name" value="TF_fork_head_CS_2"/>
</dbReference>
<proteinExistence type="predicted"/>
<protein>
    <recommendedName>
        <fullName evidence="7">Forkhead box protein N3</fullName>
    </recommendedName>
</protein>
<evidence type="ECO:0000313" key="11">
    <source>
        <dbReference type="EMBL" id="KAJ8887988.1"/>
    </source>
</evidence>
<keyword evidence="5 8" id="KW-0539">Nucleus</keyword>
<feature type="DNA-binding region" description="Fork-head" evidence="8">
    <location>
        <begin position="222"/>
        <end position="298"/>
    </location>
</feature>
<evidence type="ECO:0000256" key="4">
    <source>
        <dbReference type="ARBA" id="ARBA00023163"/>
    </source>
</evidence>
<keyword evidence="2" id="KW-0805">Transcription regulation</keyword>
<dbReference type="PROSITE" id="PS50039">
    <property type="entry name" value="FORK_HEAD_3"/>
    <property type="match status" value="1"/>
</dbReference>
<comment type="subcellular location">
    <subcellularLocation>
        <location evidence="1 8">Nucleus</location>
    </subcellularLocation>
</comment>
<evidence type="ECO:0000256" key="2">
    <source>
        <dbReference type="ARBA" id="ARBA00023015"/>
    </source>
</evidence>
<dbReference type="SMART" id="SM00339">
    <property type="entry name" value="FH"/>
    <property type="match status" value="1"/>
</dbReference>
<accession>A0ABQ9HUC6</accession>
<evidence type="ECO:0000256" key="7">
    <source>
        <dbReference type="ARBA" id="ARBA00034870"/>
    </source>
</evidence>
<evidence type="ECO:0000256" key="3">
    <source>
        <dbReference type="ARBA" id="ARBA00023125"/>
    </source>
</evidence>
<dbReference type="InterPro" id="IPR047119">
    <property type="entry name" value="FOXN2/3-like"/>
</dbReference>
<dbReference type="PROSITE" id="PS00658">
    <property type="entry name" value="FORK_HEAD_2"/>
    <property type="match status" value="1"/>
</dbReference>
<gene>
    <name evidence="11" type="ORF">PR048_007473</name>
</gene>
<keyword evidence="3 8" id="KW-0238">DNA-binding</keyword>
<dbReference type="InterPro" id="IPR036388">
    <property type="entry name" value="WH-like_DNA-bd_sf"/>
</dbReference>
<evidence type="ECO:0000259" key="10">
    <source>
        <dbReference type="PROSITE" id="PS50039"/>
    </source>
</evidence>
<sequence>MAPERPGPDDDAATLVHRGPVSIPVVPIFSLPSAIVQLKEGDGAGNLITAVKVEDVMSEERESNEDDDLTSLSWLQDKNLLKAANFSGCVQCFGGVLRGVAQVSKYRRGVGAGMNIRAAETQESPTSDYVEDGGSDLADSTSSSGHSASPAPGSSTKSTPSTCPTTLWVHDMKGAFTTSHKFSCYFGSQDLNVKICPNLSYSFFVIEMWAAREQIHVHTNSKPPYSFSCLIFMAIEDSPVKALPVKEIYAWILDHFPYFQNAPTGWKNSVRHNLSLNKCFRKVEKAPNLGKGSLWMVDSLYRPNLVQALQKAPYHPYTSSEHGGGKEYIPSSAHLSRHNTVAVFKSSQRAPRPGTLVPRLDMFLPRRQQPEDVDDPDSLDDVDAAAAMLALKHGHRVITLDRGQLVHTVLKRWDMCLQDTPVQCWKQLHTRDPSLYCHPESQRSRHVNTLQQRLYCLTEPLLPPNKGHASSRVRHWRAAPILPAPRGLDKHL</sequence>
<dbReference type="Pfam" id="PF00250">
    <property type="entry name" value="Forkhead"/>
    <property type="match status" value="1"/>
</dbReference>
<dbReference type="PANTHER" id="PTHR13962:SF22">
    <property type="entry name" value="FORKHEAD BOX PROTEIN N3-LIKE PROTEIN"/>
    <property type="match status" value="1"/>
</dbReference>
<comment type="function">
    <text evidence="6">Acts as a transcriptional repressor. May be involved in DNA damage-inducible cell cycle arrests (checkpoints).</text>
</comment>
<dbReference type="SUPFAM" id="SSF46785">
    <property type="entry name" value="Winged helix' DNA-binding domain"/>
    <property type="match status" value="1"/>
</dbReference>
<feature type="compositionally biased region" description="Low complexity" evidence="9">
    <location>
        <begin position="135"/>
        <end position="161"/>
    </location>
</feature>
<evidence type="ECO:0000256" key="5">
    <source>
        <dbReference type="ARBA" id="ARBA00023242"/>
    </source>
</evidence>
<dbReference type="InterPro" id="IPR036390">
    <property type="entry name" value="WH_DNA-bd_sf"/>
</dbReference>
<keyword evidence="4" id="KW-0804">Transcription</keyword>
<dbReference type="EMBL" id="JARBHB010000003">
    <property type="protein sequence ID" value="KAJ8887988.1"/>
    <property type="molecule type" value="Genomic_DNA"/>
</dbReference>
<dbReference type="Gene3D" id="1.10.10.10">
    <property type="entry name" value="Winged helix-like DNA-binding domain superfamily/Winged helix DNA-binding domain"/>
    <property type="match status" value="1"/>
</dbReference>
<evidence type="ECO:0000256" key="6">
    <source>
        <dbReference type="ARBA" id="ARBA00034657"/>
    </source>
</evidence>
<evidence type="ECO:0000256" key="9">
    <source>
        <dbReference type="SAM" id="MobiDB-lite"/>
    </source>
</evidence>
<dbReference type="PANTHER" id="PTHR13962">
    <property type="entry name" value="FORKHEAD BOX PROTEIN N3-LIKE PROTEIN-RELATED"/>
    <property type="match status" value="1"/>
</dbReference>
<dbReference type="PROSITE" id="PS00657">
    <property type="entry name" value="FORK_HEAD_1"/>
    <property type="match status" value="1"/>
</dbReference>
<evidence type="ECO:0000313" key="12">
    <source>
        <dbReference type="Proteomes" id="UP001159363"/>
    </source>
</evidence>
<evidence type="ECO:0000256" key="8">
    <source>
        <dbReference type="PROSITE-ProRule" id="PRU00089"/>
    </source>
</evidence>
<dbReference type="PRINTS" id="PR00053">
    <property type="entry name" value="FORKHEAD"/>
</dbReference>
<reference evidence="11 12" key="1">
    <citation type="submission" date="2023-02" db="EMBL/GenBank/DDBJ databases">
        <title>LHISI_Scaffold_Assembly.</title>
        <authorList>
            <person name="Stuart O.P."/>
            <person name="Cleave R."/>
            <person name="Magrath M.J.L."/>
            <person name="Mikheyev A.S."/>
        </authorList>
    </citation>
    <scope>NUCLEOTIDE SEQUENCE [LARGE SCALE GENOMIC DNA]</scope>
    <source>
        <strain evidence="11">Daus_M_001</strain>
        <tissue evidence="11">Leg muscle</tissue>
    </source>
</reference>
<keyword evidence="12" id="KW-1185">Reference proteome</keyword>
<feature type="domain" description="Fork-head" evidence="10">
    <location>
        <begin position="222"/>
        <end position="298"/>
    </location>
</feature>